<gene>
    <name evidence="7" type="primary">livF_4</name>
    <name evidence="7" type="ORF">XINFAN_00756</name>
</gene>
<organism evidence="7 8">
    <name type="scientific">Pseudogemmobacter humi</name>
    <dbReference type="NCBI Taxonomy" id="2483812"/>
    <lineage>
        <taxon>Bacteria</taxon>
        <taxon>Pseudomonadati</taxon>
        <taxon>Pseudomonadota</taxon>
        <taxon>Alphaproteobacteria</taxon>
        <taxon>Rhodobacterales</taxon>
        <taxon>Paracoccaceae</taxon>
        <taxon>Pseudogemmobacter</taxon>
    </lineage>
</organism>
<accession>A0A3P5WLE1</accession>
<dbReference type="Gene3D" id="3.40.50.300">
    <property type="entry name" value="P-loop containing nucleotide triphosphate hydrolases"/>
    <property type="match status" value="1"/>
</dbReference>
<dbReference type="PANTHER" id="PTHR43820">
    <property type="entry name" value="HIGH-AFFINITY BRANCHED-CHAIN AMINO ACID TRANSPORT ATP-BINDING PROTEIN LIVF"/>
    <property type="match status" value="1"/>
</dbReference>
<evidence type="ECO:0000256" key="3">
    <source>
        <dbReference type="ARBA" id="ARBA00022741"/>
    </source>
</evidence>
<sequence>MLSISGLTVDYGGVIALEDVSLTARSGVITTIVGANGAGKSSLLKAISGLVRPRQGEILFDGTPITGMAPEAIVRMGLCHVPEGRGLFPYMSVLDNLLTGASLRRDAAGIRDDLDKVFHYFPALKDHRHRIARNFSGGQQQMIAIGRGIMSRPKFCLFDEPSIGLAPLIVRDVIDTIATIAREDKCGVLLVEQNANLALDVAEDAWVIELGRITLSGNAKALKANEGVRRAYLGL</sequence>
<evidence type="ECO:0000313" key="8">
    <source>
        <dbReference type="Proteomes" id="UP000277498"/>
    </source>
</evidence>
<dbReference type="EMBL" id="UXAW01000041">
    <property type="protein sequence ID" value="VDC22355.1"/>
    <property type="molecule type" value="Genomic_DNA"/>
</dbReference>
<dbReference type="RefSeq" id="WP_124085186.1">
    <property type="nucleotide sequence ID" value="NZ_UXAW01000041.1"/>
</dbReference>
<dbReference type="SMART" id="SM00382">
    <property type="entry name" value="AAA"/>
    <property type="match status" value="1"/>
</dbReference>
<dbReference type="InterPro" id="IPR052156">
    <property type="entry name" value="BCAA_Transport_ATP-bd_LivF"/>
</dbReference>
<evidence type="ECO:0000256" key="1">
    <source>
        <dbReference type="ARBA" id="ARBA00005417"/>
    </source>
</evidence>
<dbReference type="GO" id="GO:0005524">
    <property type="term" value="F:ATP binding"/>
    <property type="evidence" value="ECO:0007669"/>
    <property type="project" value="UniProtKB-KW"/>
</dbReference>
<name>A0A3P5WLE1_9RHOB</name>
<keyword evidence="5" id="KW-0029">Amino-acid transport</keyword>
<reference evidence="7 8" key="1">
    <citation type="submission" date="2018-11" db="EMBL/GenBank/DDBJ databases">
        <authorList>
            <person name="Criscuolo A."/>
        </authorList>
    </citation>
    <scope>NUCLEOTIDE SEQUENCE [LARGE SCALE GENOMIC DNA]</scope>
    <source>
        <strain evidence="7">ACIP111625</strain>
    </source>
</reference>
<dbReference type="CDD" id="cd03224">
    <property type="entry name" value="ABC_TM1139_LivF_branched"/>
    <property type="match status" value="1"/>
</dbReference>
<evidence type="ECO:0000313" key="7">
    <source>
        <dbReference type="EMBL" id="VDC22355.1"/>
    </source>
</evidence>
<dbReference type="SUPFAM" id="SSF52540">
    <property type="entry name" value="P-loop containing nucleoside triphosphate hydrolases"/>
    <property type="match status" value="1"/>
</dbReference>
<keyword evidence="3" id="KW-0547">Nucleotide-binding</keyword>
<keyword evidence="4 7" id="KW-0067">ATP-binding</keyword>
<dbReference type="Pfam" id="PF00005">
    <property type="entry name" value="ABC_tran"/>
    <property type="match status" value="1"/>
</dbReference>
<evidence type="ECO:0000256" key="2">
    <source>
        <dbReference type="ARBA" id="ARBA00022448"/>
    </source>
</evidence>
<dbReference type="InterPro" id="IPR027417">
    <property type="entry name" value="P-loop_NTPase"/>
</dbReference>
<dbReference type="GO" id="GO:0015807">
    <property type="term" value="P:L-amino acid transport"/>
    <property type="evidence" value="ECO:0007669"/>
    <property type="project" value="TreeGrafter"/>
</dbReference>
<dbReference type="AlphaFoldDB" id="A0A3P5WLE1"/>
<dbReference type="PROSITE" id="PS50893">
    <property type="entry name" value="ABC_TRANSPORTER_2"/>
    <property type="match status" value="1"/>
</dbReference>
<keyword evidence="8" id="KW-1185">Reference proteome</keyword>
<dbReference type="GO" id="GO:0015658">
    <property type="term" value="F:branched-chain amino acid transmembrane transporter activity"/>
    <property type="evidence" value="ECO:0007669"/>
    <property type="project" value="TreeGrafter"/>
</dbReference>
<proteinExistence type="inferred from homology"/>
<dbReference type="InterPro" id="IPR003593">
    <property type="entry name" value="AAA+_ATPase"/>
</dbReference>
<evidence type="ECO:0000256" key="5">
    <source>
        <dbReference type="ARBA" id="ARBA00022970"/>
    </source>
</evidence>
<feature type="domain" description="ABC transporter" evidence="6">
    <location>
        <begin position="2"/>
        <end position="235"/>
    </location>
</feature>
<keyword evidence="2" id="KW-0813">Transport</keyword>
<dbReference type="OrthoDB" id="9806149at2"/>
<dbReference type="PANTHER" id="PTHR43820:SF4">
    <property type="entry name" value="HIGH-AFFINITY BRANCHED-CHAIN AMINO ACID TRANSPORT ATP-BINDING PROTEIN LIVF"/>
    <property type="match status" value="1"/>
</dbReference>
<dbReference type="InterPro" id="IPR017871">
    <property type="entry name" value="ABC_transporter-like_CS"/>
</dbReference>
<evidence type="ECO:0000259" key="6">
    <source>
        <dbReference type="PROSITE" id="PS50893"/>
    </source>
</evidence>
<dbReference type="PROSITE" id="PS00211">
    <property type="entry name" value="ABC_TRANSPORTER_1"/>
    <property type="match status" value="1"/>
</dbReference>
<dbReference type="InterPro" id="IPR003439">
    <property type="entry name" value="ABC_transporter-like_ATP-bd"/>
</dbReference>
<comment type="similarity">
    <text evidence="1">Belongs to the ABC transporter superfamily.</text>
</comment>
<dbReference type="Proteomes" id="UP000277498">
    <property type="component" value="Unassembled WGS sequence"/>
</dbReference>
<evidence type="ECO:0000256" key="4">
    <source>
        <dbReference type="ARBA" id="ARBA00022840"/>
    </source>
</evidence>
<protein>
    <submittedName>
        <fullName evidence="7">High-affinity branched-chain amino acid transport ATP-binding protein LivF</fullName>
    </submittedName>
</protein>
<dbReference type="GO" id="GO:0016887">
    <property type="term" value="F:ATP hydrolysis activity"/>
    <property type="evidence" value="ECO:0007669"/>
    <property type="project" value="InterPro"/>
</dbReference>